<dbReference type="Proteomes" id="UP001231362">
    <property type="component" value="Unassembled WGS sequence"/>
</dbReference>
<dbReference type="RefSeq" id="WP_370872781.1">
    <property type="nucleotide sequence ID" value="NZ_JAUSTU010000003.1"/>
</dbReference>
<dbReference type="EMBL" id="JAUSTU010000003">
    <property type="protein sequence ID" value="MDQ0154531.1"/>
    <property type="molecule type" value="Genomic_DNA"/>
</dbReference>
<dbReference type="Pfam" id="PF03683">
    <property type="entry name" value="UPF0175"/>
    <property type="match status" value="1"/>
</dbReference>
<reference evidence="1 2" key="1">
    <citation type="submission" date="2023-07" db="EMBL/GenBank/DDBJ databases">
        <title>Genomic Encyclopedia of Type Strains, Phase IV (KMG-IV): sequencing the most valuable type-strain genomes for metagenomic binning, comparative biology and taxonomic classification.</title>
        <authorList>
            <person name="Goeker M."/>
        </authorList>
    </citation>
    <scope>NUCLEOTIDE SEQUENCE [LARGE SCALE GENOMIC DNA]</scope>
    <source>
        <strain evidence="1 2">DSM 23948</strain>
    </source>
</reference>
<organism evidence="1 2">
    <name type="scientific">Anoxybacillus andreesenii</name>
    <dbReference type="NCBI Taxonomy" id="1325932"/>
    <lineage>
        <taxon>Bacteria</taxon>
        <taxon>Bacillati</taxon>
        <taxon>Bacillota</taxon>
        <taxon>Bacilli</taxon>
        <taxon>Bacillales</taxon>
        <taxon>Anoxybacillaceae</taxon>
        <taxon>Anoxybacillus</taxon>
    </lineage>
</organism>
<evidence type="ECO:0000313" key="1">
    <source>
        <dbReference type="EMBL" id="MDQ0154531.1"/>
    </source>
</evidence>
<dbReference type="InterPro" id="IPR005368">
    <property type="entry name" value="UPF0175"/>
</dbReference>
<proteinExistence type="predicted"/>
<sequence>MAKKKKRGHYCKGCGTNLPNEKFTGKGRKQHICKDCKKSGFDILDFEEDEFDFEEWDDWSFNPYEDRVSISLPDEFADQLRVIAGEKSLEAAVNASITITLFLSNKISLEKAAYLTDRPYNDFIELLERNGFSWDVGSNDGNKEYRNSIPALLKFIDEIVDD</sequence>
<name>A0ABT9V0T2_9BACL</name>
<protein>
    <submittedName>
        <fullName evidence="1">HTH domain antitoxin</fullName>
    </submittedName>
</protein>
<keyword evidence="2" id="KW-1185">Reference proteome</keyword>
<accession>A0ABT9V0T2</accession>
<gene>
    <name evidence="1" type="ORF">J2S07_000835</name>
</gene>
<evidence type="ECO:0000313" key="2">
    <source>
        <dbReference type="Proteomes" id="UP001231362"/>
    </source>
</evidence>
<comment type="caution">
    <text evidence="1">The sequence shown here is derived from an EMBL/GenBank/DDBJ whole genome shotgun (WGS) entry which is preliminary data.</text>
</comment>